<comment type="caution">
    <text evidence="2">The sequence shown here is derived from an EMBL/GenBank/DDBJ whole genome shotgun (WGS) entry which is preliminary data.</text>
</comment>
<keyword evidence="3" id="KW-1185">Reference proteome</keyword>
<name>A0A8H7ZQP5_9FUNG</name>
<feature type="non-terminal residue" evidence="2">
    <location>
        <position position="125"/>
    </location>
</feature>
<dbReference type="EMBL" id="JAEFCI010010057">
    <property type="protein sequence ID" value="KAG5457455.1"/>
    <property type="molecule type" value="Genomic_DNA"/>
</dbReference>
<dbReference type="AlphaFoldDB" id="A0A8H7ZQP5"/>
<feature type="compositionally biased region" description="Basic and acidic residues" evidence="1">
    <location>
        <begin position="89"/>
        <end position="103"/>
    </location>
</feature>
<proteinExistence type="predicted"/>
<evidence type="ECO:0000313" key="2">
    <source>
        <dbReference type="EMBL" id="KAG5457455.1"/>
    </source>
</evidence>
<feature type="region of interest" description="Disordered" evidence="1">
    <location>
        <begin position="23"/>
        <end position="125"/>
    </location>
</feature>
<gene>
    <name evidence="2" type="ORF">BJ554DRAFT_2526</name>
</gene>
<evidence type="ECO:0000256" key="1">
    <source>
        <dbReference type="SAM" id="MobiDB-lite"/>
    </source>
</evidence>
<protein>
    <submittedName>
        <fullName evidence="2">Uncharacterized protein</fullName>
    </submittedName>
</protein>
<sequence length="125" mass="13941">MPPTPSDPHQEAVKAKAVRVLKQKKMQKKETENVCRWASFSPRHTHAHSPPPSQKKSASPRSLTACRRRFQVRDAARPACAADVQHGPGELREREPEEHDGHCGGDAGGKQGAEKTVQKREHRQD</sequence>
<feature type="compositionally biased region" description="Basic and acidic residues" evidence="1">
    <location>
        <begin position="112"/>
        <end position="125"/>
    </location>
</feature>
<evidence type="ECO:0000313" key="3">
    <source>
        <dbReference type="Proteomes" id="UP000673691"/>
    </source>
</evidence>
<organism evidence="2 3">
    <name type="scientific">Olpidium bornovanus</name>
    <dbReference type="NCBI Taxonomy" id="278681"/>
    <lineage>
        <taxon>Eukaryota</taxon>
        <taxon>Fungi</taxon>
        <taxon>Fungi incertae sedis</taxon>
        <taxon>Olpidiomycota</taxon>
        <taxon>Olpidiomycotina</taxon>
        <taxon>Olpidiomycetes</taxon>
        <taxon>Olpidiales</taxon>
        <taxon>Olpidiaceae</taxon>
        <taxon>Olpidium</taxon>
    </lineage>
</organism>
<dbReference type="Proteomes" id="UP000673691">
    <property type="component" value="Unassembled WGS sequence"/>
</dbReference>
<reference evidence="2 3" key="1">
    <citation type="journal article" name="Sci. Rep.">
        <title>Genome-scale phylogenetic analyses confirm Olpidium as the closest living zoosporic fungus to the non-flagellated, terrestrial fungi.</title>
        <authorList>
            <person name="Chang Y."/>
            <person name="Rochon D."/>
            <person name="Sekimoto S."/>
            <person name="Wang Y."/>
            <person name="Chovatia M."/>
            <person name="Sandor L."/>
            <person name="Salamov A."/>
            <person name="Grigoriev I.V."/>
            <person name="Stajich J.E."/>
            <person name="Spatafora J.W."/>
        </authorList>
    </citation>
    <scope>NUCLEOTIDE SEQUENCE [LARGE SCALE GENOMIC DNA]</scope>
    <source>
        <strain evidence="2">S191</strain>
    </source>
</reference>
<accession>A0A8H7ZQP5</accession>